<dbReference type="GO" id="GO:0005262">
    <property type="term" value="F:calcium channel activity"/>
    <property type="evidence" value="ECO:0007669"/>
    <property type="project" value="TreeGrafter"/>
</dbReference>
<dbReference type="Pfam" id="PF00924">
    <property type="entry name" value="MS_channel_2nd"/>
    <property type="match status" value="1"/>
</dbReference>
<keyword evidence="5 9" id="KW-1133">Transmembrane helix</keyword>
<dbReference type="InterPro" id="IPR058650">
    <property type="entry name" value="Msy1/2-like"/>
</dbReference>
<dbReference type="STRING" id="1392247.A0A3N4L6D0"/>
<evidence type="ECO:0000313" key="11">
    <source>
        <dbReference type="EMBL" id="RPB17029.1"/>
    </source>
</evidence>
<organism evidence="11 12">
    <name type="scientific">Morchella conica CCBAS932</name>
    <dbReference type="NCBI Taxonomy" id="1392247"/>
    <lineage>
        <taxon>Eukaryota</taxon>
        <taxon>Fungi</taxon>
        <taxon>Dikarya</taxon>
        <taxon>Ascomycota</taxon>
        <taxon>Pezizomycotina</taxon>
        <taxon>Pezizomycetes</taxon>
        <taxon>Pezizales</taxon>
        <taxon>Morchellaceae</taxon>
        <taxon>Morchella</taxon>
    </lineage>
</organism>
<feature type="compositionally biased region" description="Basic and acidic residues" evidence="8">
    <location>
        <begin position="718"/>
        <end position="731"/>
    </location>
</feature>
<dbReference type="Pfam" id="PF25886">
    <property type="entry name" value="Msy1"/>
    <property type="match status" value="1"/>
</dbReference>
<evidence type="ECO:0000256" key="8">
    <source>
        <dbReference type="SAM" id="MobiDB-lite"/>
    </source>
</evidence>
<dbReference type="InterPro" id="IPR002048">
    <property type="entry name" value="EF_hand_dom"/>
</dbReference>
<evidence type="ECO:0000256" key="1">
    <source>
        <dbReference type="ARBA" id="ARBA00004127"/>
    </source>
</evidence>
<dbReference type="InterPro" id="IPR023408">
    <property type="entry name" value="MscS_beta-dom_sf"/>
</dbReference>
<keyword evidence="6 7" id="KW-0472">Membrane</keyword>
<accession>A0A3N4L6D0</accession>
<feature type="region of interest" description="Disordered" evidence="8">
    <location>
        <begin position="1"/>
        <end position="26"/>
    </location>
</feature>
<dbReference type="EMBL" id="ML119107">
    <property type="protein sequence ID" value="RPB17029.1"/>
    <property type="molecule type" value="Genomic_DNA"/>
</dbReference>
<feature type="transmembrane region" description="Helical" evidence="9">
    <location>
        <begin position="158"/>
        <end position="178"/>
    </location>
</feature>
<feature type="compositionally biased region" description="Basic and acidic residues" evidence="8">
    <location>
        <begin position="776"/>
        <end position="806"/>
    </location>
</feature>
<feature type="transmembrane region" description="Helical" evidence="9">
    <location>
        <begin position="252"/>
        <end position="273"/>
    </location>
</feature>
<keyword evidence="4" id="KW-0106">Calcium</keyword>
<evidence type="ECO:0000256" key="6">
    <source>
        <dbReference type="ARBA" id="ARBA00023136"/>
    </source>
</evidence>
<dbReference type="InterPro" id="IPR006685">
    <property type="entry name" value="MscS_channel_2nd"/>
</dbReference>
<evidence type="ECO:0000256" key="7">
    <source>
        <dbReference type="PIRNR" id="PIRNR017209"/>
    </source>
</evidence>
<sequence>MKSPTSPRNSGFVQLGALGPDLSHSHSRDHIVDIPLTPIKTNTSNITATGARKEGQNLDSRPDFGRANTQETQDNGGIFHKHMGRRRGPQIGGDASLVDDEGALTTMGRLYERVLNFSIVTRYLLYIIPLSLCFVTVILVGLFAAPEARIGGDERHKGVKIVWFFVWLNVVWCSLWVSKLVAKALPAIFQTLVGVVSSGVKKYALVIKALEVPISLVGWAIASLCSFLPLMTRNPDQLSLGDTGIREWQRRLNLVLIACLVSSLVYFGEKLIIQIVSVDYHRKQFAQRIKTNKENVRFLSQLYEASRALFPAYTEFAEEDYIINQSLASTLIVPTKSGSATPMRAILGNINVVQDKVTSAFGNIAQEVTGNKNVFNPNSAYSVVINALQRKRSSEALARRIWMSFVSEGNTSLEKEDLLEVMGSQYEQAALECFASLDSDGNGDVSLDEMIMHVVQIHNERKDVGKSMQDVDNAIRALDSVLGFIVFVIVVMVFVVSQQSSVGTTLAGAGTVLISLSFVFAITAQEILGSCIFLFVKHPFDVGDRVDIEDKRYVVEHISLLYSVFKCLDNQKVTQVPNNVLNIKWVDNISRSKYMTEFVKIGVNYDTTLEDIQTLKDELTLFVRENSRDFQQDFEVEVVGINDLDRLVIRLEIKHKSNWANEQLTLQRRNKFFCALVLILKKIPIYGAGKGDPSIGEEGKPMYTVAIPDELAQVNMKKAADTKAKKRWDAPKDDDDEPGPEAARRKEPGYFSPSTTINEGVVHTGASYQAYVTSPPEERSRGRSSAESRRDDVEEVRNLLKRESTRGRRKRGVLPELNTQGYSPSPSQSQLQSQSHSQSHSPAPQIQYPQQQQQLGANNPYQQQQQGGAAPPYGRV</sequence>
<dbReference type="AlphaFoldDB" id="A0A3N4L6D0"/>
<dbReference type="PANTHER" id="PTHR31323">
    <property type="entry name" value="MECHANOSENSITIVE ION CHANNEL PROTEIN MSY2"/>
    <property type="match status" value="1"/>
</dbReference>
<protein>
    <recommendedName>
        <fullName evidence="7">Mechanosensitive ion channel protein</fullName>
    </recommendedName>
</protein>
<feature type="domain" description="EF-hand" evidence="10">
    <location>
        <begin position="425"/>
        <end position="460"/>
    </location>
</feature>
<dbReference type="PIRSF" id="PIRSF017209">
    <property type="entry name" value="Memb_At2g17000_prd"/>
    <property type="match status" value="1"/>
</dbReference>
<evidence type="ECO:0000256" key="2">
    <source>
        <dbReference type="ARBA" id="ARBA00008017"/>
    </source>
</evidence>
<feature type="transmembrane region" description="Helical" evidence="9">
    <location>
        <begin position="477"/>
        <end position="497"/>
    </location>
</feature>
<dbReference type="Gene3D" id="2.30.30.60">
    <property type="match status" value="1"/>
</dbReference>
<feature type="region of interest" description="Disordered" evidence="8">
    <location>
        <begin position="771"/>
        <end position="876"/>
    </location>
</feature>
<dbReference type="InterPro" id="IPR011992">
    <property type="entry name" value="EF-hand-dom_pair"/>
</dbReference>
<feature type="transmembrane region" description="Helical" evidence="9">
    <location>
        <begin position="123"/>
        <end position="146"/>
    </location>
</feature>
<feature type="region of interest" description="Disordered" evidence="8">
    <location>
        <begin position="716"/>
        <end position="759"/>
    </location>
</feature>
<keyword evidence="7" id="KW-0256">Endoplasmic reticulum</keyword>
<dbReference type="InterPro" id="IPR016688">
    <property type="entry name" value="MscS-like_plants/fungi"/>
</dbReference>
<evidence type="ECO:0000259" key="10">
    <source>
        <dbReference type="PROSITE" id="PS50222"/>
    </source>
</evidence>
<evidence type="ECO:0000256" key="9">
    <source>
        <dbReference type="SAM" id="Phobius"/>
    </source>
</evidence>
<dbReference type="InterPro" id="IPR010920">
    <property type="entry name" value="LSM_dom_sf"/>
</dbReference>
<dbReference type="InParanoid" id="A0A3N4L6D0"/>
<proteinExistence type="inferred from homology"/>
<keyword evidence="3 9" id="KW-0812">Transmembrane</keyword>
<evidence type="ECO:0000256" key="5">
    <source>
        <dbReference type="ARBA" id="ARBA00022989"/>
    </source>
</evidence>
<feature type="transmembrane region" description="Helical" evidence="9">
    <location>
        <begin position="509"/>
        <end position="536"/>
    </location>
</feature>
<feature type="region of interest" description="Disordered" evidence="8">
    <location>
        <begin position="42"/>
        <end position="83"/>
    </location>
</feature>
<comment type="subcellular location">
    <subcellularLocation>
        <location evidence="1">Endomembrane system</location>
        <topology evidence="1">Multi-pass membrane protein</topology>
    </subcellularLocation>
    <subcellularLocation>
        <location evidence="7">Endoplasmic reticulum membrane</location>
    </subcellularLocation>
</comment>
<dbReference type="OrthoDB" id="544685at2759"/>
<gene>
    <name evidence="11" type="ORF">P167DRAFT_203862</name>
</gene>
<name>A0A3N4L6D0_9PEZI</name>
<feature type="compositionally biased region" description="Polar residues" evidence="8">
    <location>
        <begin position="1"/>
        <end position="12"/>
    </location>
</feature>
<reference evidence="11 12" key="1">
    <citation type="journal article" date="2018" name="Nat. Ecol. Evol.">
        <title>Pezizomycetes genomes reveal the molecular basis of ectomycorrhizal truffle lifestyle.</title>
        <authorList>
            <person name="Murat C."/>
            <person name="Payen T."/>
            <person name="Noel B."/>
            <person name="Kuo A."/>
            <person name="Morin E."/>
            <person name="Chen J."/>
            <person name="Kohler A."/>
            <person name="Krizsan K."/>
            <person name="Balestrini R."/>
            <person name="Da Silva C."/>
            <person name="Montanini B."/>
            <person name="Hainaut M."/>
            <person name="Levati E."/>
            <person name="Barry K.W."/>
            <person name="Belfiori B."/>
            <person name="Cichocki N."/>
            <person name="Clum A."/>
            <person name="Dockter R.B."/>
            <person name="Fauchery L."/>
            <person name="Guy J."/>
            <person name="Iotti M."/>
            <person name="Le Tacon F."/>
            <person name="Lindquist E.A."/>
            <person name="Lipzen A."/>
            <person name="Malagnac F."/>
            <person name="Mello A."/>
            <person name="Molinier V."/>
            <person name="Miyauchi S."/>
            <person name="Poulain J."/>
            <person name="Riccioni C."/>
            <person name="Rubini A."/>
            <person name="Sitrit Y."/>
            <person name="Splivallo R."/>
            <person name="Traeger S."/>
            <person name="Wang M."/>
            <person name="Zifcakova L."/>
            <person name="Wipf D."/>
            <person name="Zambonelli A."/>
            <person name="Paolocci F."/>
            <person name="Nowrousian M."/>
            <person name="Ottonello S."/>
            <person name="Baldrian P."/>
            <person name="Spatafora J.W."/>
            <person name="Henrissat B."/>
            <person name="Nagy L.G."/>
            <person name="Aury J.M."/>
            <person name="Wincker P."/>
            <person name="Grigoriev I.V."/>
            <person name="Bonfante P."/>
            <person name="Martin F.M."/>
        </authorList>
    </citation>
    <scope>NUCLEOTIDE SEQUENCE [LARGE SCALE GENOMIC DNA]</scope>
    <source>
        <strain evidence="11 12">CCBAS932</strain>
    </source>
</reference>
<dbReference type="GO" id="GO:0006874">
    <property type="term" value="P:intracellular calcium ion homeostasis"/>
    <property type="evidence" value="ECO:0007669"/>
    <property type="project" value="TreeGrafter"/>
</dbReference>
<feature type="compositionally biased region" description="Basic and acidic residues" evidence="8">
    <location>
        <begin position="51"/>
        <end position="64"/>
    </location>
</feature>
<dbReference type="SUPFAM" id="SSF50182">
    <property type="entry name" value="Sm-like ribonucleoproteins"/>
    <property type="match status" value="1"/>
</dbReference>
<dbReference type="Gene3D" id="1.10.238.10">
    <property type="entry name" value="EF-hand"/>
    <property type="match status" value="1"/>
</dbReference>
<dbReference type="PROSITE" id="PS50222">
    <property type="entry name" value="EF_HAND_2"/>
    <property type="match status" value="1"/>
</dbReference>
<keyword evidence="12" id="KW-1185">Reference proteome</keyword>
<dbReference type="InterPro" id="IPR018247">
    <property type="entry name" value="EF_Hand_1_Ca_BS"/>
</dbReference>
<dbReference type="PROSITE" id="PS00018">
    <property type="entry name" value="EF_HAND_1"/>
    <property type="match status" value="1"/>
</dbReference>
<dbReference type="PANTHER" id="PTHR31323:SF14">
    <property type="entry name" value="MECHANOSENSITIVE ION CHANNEL PROTEIN MSY2"/>
    <property type="match status" value="1"/>
</dbReference>
<dbReference type="GO" id="GO:0005789">
    <property type="term" value="C:endoplasmic reticulum membrane"/>
    <property type="evidence" value="ECO:0007669"/>
    <property type="project" value="UniProtKB-SubCell"/>
</dbReference>
<dbReference type="Proteomes" id="UP000277580">
    <property type="component" value="Unassembled WGS sequence"/>
</dbReference>
<comment type="similarity">
    <text evidence="2 7">Belongs to the MscS (TC 1.A.23) family.</text>
</comment>
<evidence type="ECO:0000256" key="4">
    <source>
        <dbReference type="ARBA" id="ARBA00022837"/>
    </source>
</evidence>
<evidence type="ECO:0000256" key="3">
    <source>
        <dbReference type="ARBA" id="ARBA00022692"/>
    </source>
</evidence>
<dbReference type="SUPFAM" id="SSF47473">
    <property type="entry name" value="EF-hand"/>
    <property type="match status" value="1"/>
</dbReference>
<evidence type="ECO:0000313" key="12">
    <source>
        <dbReference type="Proteomes" id="UP000277580"/>
    </source>
</evidence>
<feature type="compositionally biased region" description="Low complexity" evidence="8">
    <location>
        <begin position="823"/>
        <end position="876"/>
    </location>
</feature>
<dbReference type="GO" id="GO:0005509">
    <property type="term" value="F:calcium ion binding"/>
    <property type="evidence" value="ECO:0007669"/>
    <property type="project" value="InterPro"/>
</dbReference>